<sequence length="393" mass="42611">MKTDPREIRLIEKAAVEFARKELAPDRRAHDKYPFGSFFGPIVEKAFELDFFHAALPEDLGGMGRGIRAFCVLLEKLCMEDASLGGVLFANACSQEILTAAGEGDRLKEMAGASRAADFLIAFPCFNHPSQIPHIARAGREKDRYALSGTLEYLVLGSVARWAVIPAVMDGREGFSYFLADLNDPGVEKSEVVLSMGLRSCPAVDAAFDGVPAILAGEPGWGTRHFEAAAPKMILAAAAMSLGVMGGSFREALAYGKKRSQGGRKIVDWTQLQMILADMAIGLEMGKRALESVLRSAEDGEKGWEDSALAVSAAIQRQACDAVSDGVQALGGAGYMSDYGQEKRFRDAMQLQSLLGLAPLKRINFLRRLAGRDDLFYKSRSDGQNESDEKGKK</sequence>
<dbReference type="InterPro" id="IPR037069">
    <property type="entry name" value="AcylCoA_DH/ox_N_sf"/>
</dbReference>
<reference evidence="8" key="1">
    <citation type="submission" date="2019-01" db="EMBL/GenBank/DDBJ databases">
        <authorList>
            <consortium name="Genoscope - CEA"/>
            <person name="William W."/>
        </authorList>
    </citation>
    <scope>NUCLEOTIDE SEQUENCE</scope>
    <source>
        <strain evidence="8">CR-1</strain>
    </source>
</reference>
<feature type="domain" description="Acyl-CoA dehydrogenase/oxidase N-terminal" evidence="7">
    <location>
        <begin position="7"/>
        <end position="98"/>
    </location>
</feature>
<evidence type="ECO:0000259" key="7">
    <source>
        <dbReference type="Pfam" id="PF02771"/>
    </source>
</evidence>
<dbReference type="AlphaFoldDB" id="A0A484HIA3"/>
<dbReference type="EMBL" id="CAACVI010000023">
    <property type="protein sequence ID" value="VEN74154.1"/>
    <property type="molecule type" value="Genomic_DNA"/>
</dbReference>
<comment type="cofactor">
    <cofactor evidence="1">
        <name>FAD</name>
        <dbReference type="ChEBI" id="CHEBI:57692"/>
    </cofactor>
</comment>
<accession>A0A484HIA3</accession>
<evidence type="ECO:0000256" key="4">
    <source>
        <dbReference type="ARBA" id="ARBA00022630"/>
    </source>
</evidence>
<dbReference type="PANTHER" id="PTHR43884:SF12">
    <property type="entry name" value="ISOVALERYL-COA DEHYDROGENASE, MITOCHONDRIAL-RELATED"/>
    <property type="match status" value="1"/>
</dbReference>
<dbReference type="InterPro" id="IPR006089">
    <property type="entry name" value="Acyl-CoA_DH_CS"/>
</dbReference>
<dbReference type="GO" id="GO:0050660">
    <property type="term" value="F:flavin adenine dinucleotide binding"/>
    <property type="evidence" value="ECO:0007669"/>
    <property type="project" value="InterPro"/>
</dbReference>
<dbReference type="GO" id="GO:0003995">
    <property type="term" value="F:acyl-CoA dehydrogenase activity"/>
    <property type="evidence" value="ECO:0007669"/>
    <property type="project" value="InterPro"/>
</dbReference>
<keyword evidence="4" id="KW-0285">Flavoprotein</keyword>
<dbReference type="Pfam" id="PF02771">
    <property type="entry name" value="Acyl-CoA_dh_N"/>
    <property type="match status" value="1"/>
</dbReference>
<protein>
    <submittedName>
        <fullName evidence="8">Acyl-CoA dehydrogenase</fullName>
    </submittedName>
</protein>
<keyword evidence="5" id="KW-0274">FAD</keyword>
<dbReference type="PANTHER" id="PTHR43884">
    <property type="entry name" value="ACYL-COA DEHYDROGENASE"/>
    <property type="match status" value="1"/>
</dbReference>
<dbReference type="SUPFAM" id="SSF56645">
    <property type="entry name" value="Acyl-CoA dehydrogenase NM domain-like"/>
    <property type="match status" value="1"/>
</dbReference>
<proteinExistence type="inferred from homology"/>
<evidence type="ECO:0000259" key="6">
    <source>
        <dbReference type="Pfam" id="PF00441"/>
    </source>
</evidence>
<dbReference type="Gene3D" id="1.10.540.10">
    <property type="entry name" value="Acyl-CoA dehydrogenase/oxidase, N-terminal domain"/>
    <property type="match status" value="1"/>
</dbReference>
<dbReference type="Pfam" id="PF00441">
    <property type="entry name" value="Acyl-CoA_dh_1"/>
    <property type="match status" value="1"/>
</dbReference>
<evidence type="ECO:0000256" key="1">
    <source>
        <dbReference type="ARBA" id="ARBA00001974"/>
    </source>
</evidence>
<dbReference type="SUPFAM" id="SSF47203">
    <property type="entry name" value="Acyl-CoA dehydrogenase C-terminal domain-like"/>
    <property type="match status" value="1"/>
</dbReference>
<dbReference type="InterPro" id="IPR009075">
    <property type="entry name" value="AcylCo_DH/oxidase_C"/>
</dbReference>
<dbReference type="InterPro" id="IPR013786">
    <property type="entry name" value="AcylCoA_DH/ox_N"/>
</dbReference>
<comment type="subunit">
    <text evidence="3">Homotetramer.</text>
</comment>
<name>A0A484HIA3_9BACT</name>
<dbReference type="Gene3D" id="1.20.140.10">
    <property type="entry name" value="Butyryl-CoA Dehydrogenase, subunit A, domain 3"/>
    <property type="match status" value="1"/>
</dbReference>
<dbReference type="InterPro" id="IPR009100">
    <property type="entry name" value="AcylCoA_DH/oxidase_NM_dom_sf"/>
</dbReference>
<evidence type="ECO:0000256" key="3">
    <source>
        <dbReference type="ARBA" id="ARBA00011881"/>
    </source>
</evidence>
<evidence type="ECO:0000256" key="5">
    <source>
        <dbReference type="ARBA" id="ARBA00022827"/>
    </source>
</evidence>
<dbReference type="InterPro" id="IPR036250">
    <property type="entry name" value="AcylCo_DH-like_C"/>
</dbReference>
<comment type="similarity">
    <text evidence="2">Belongs to the acyl-CoA dehydrogenase family.</text>
</comment>
<evidence type="ECO:0000256" key="2">
    <source>
        <dbReference type="ARBA" id="ARBA00009347"/>
    </source>
</evidence>
<dbReference type="InterPro" id="IPR046373">
    <property type="entry name" value="Acyl-CoA_Oxase/DH_mid-dom_sf"/>
</dbReference>
<dbReference type="Gene3D" id="2.40.110.10">
    <property type="entry name" value="Butyryl-CoA Dehydrogenase, subunit A, domain 2"/>
    <property type="match status" value="1"/>
</dbReference>
<organism evidence="8">
    <name type="scientific">uncultured Desulfobacteraceae bacterium</name>
    <dbReference type="NCBI Taxonomy" id="218296"/>
    <lineage>
        <taxon>Bacteria</taxon>
        <taxon>Pseudomonadati</taxon>
        <taxon>Thermodesulfobacteriota</taxon>
        <taxon>Desulfobacteria</taxon>
        <taxon>Desulfobacterales</taxon>
        <taxon>Desulfobacteraceae</taxon>
        <taxon>environmental samples</taxon>
    </lineage>
</organism>
<dbReference type="PROSITE" id="PS00073">
    <property type="entry name" value="ACYL_COA_DH_2"/>
    <property type="match status" value="1"/>
</dbReference>
<feature type="domain" description="Acyl-CoA dehydrogenase/oxidase C-terminal" evidence="6">
    <location>
        <begin position="236"/>
        <end position="355"/>
    </location>
</feature>
<gene>
    <name evidence="8" type="ORF">EPICR_30087</name>
</gene>
<evidence type="ECO:0000313" key="8">
    <source>
        <dbReference type="EMBL" id="VEN74154.1"/>
    </source>
</evidence>